<dbReference type="Proteomes" id="UP000307380">
    <property type="component" value="Unassembled WGS sequence"/>
</dbReference>
<dbReference type="GO" id="GO:0009231">
    <property type="term" value="P:riboflavin biosynthetic process"/>
    <property type="evidence" value="ECO:0007669"/>
    <property type="project" value="InterPro"/>
</dbReference>
<dbReference type="AlphaFoldDB" id="A0A4S4FVJ7"/>
<dbReference type="InterPro" id="IPR024072">
    <property type="entry name" value="DHFR-like_dom_sf"/>
</dbReference>
<dbReference type="RefSeq" id="WP_136421840.1">
    <property type="nucleotide sequence ID" value="NZ_SSSN01000003.1"/>
</dbReference>
<protein>
    <submittedName>
        <fullName evidence="2">Dihydrofolate reductase</fullName>
    </submittedName>
</protein>
<evidence type="ECO:0000259" key="1">
    <source>
        <dbReference type="Pfam" id="PF01872"/>
    </source>
</evidence>
<sequence>MARLIASAIASLDGYTVDAAGSFDWAAPAEDLHRFVNDLERPIGTYLYGRRMYETMRFWGTQAATDDPSAVIREYAAVWQAADKVVYSSTLDEPSTPSTRIVRSFDAAEVRALVDAADRDVSVGGSTLAGEAMRAGLVDEIHLFAVPVVVGGGTAFFPVGLRMELELIATDRFPDGAVHLHYRVMS</sequence>
<dbReference type="Gene3D" id="3.40.430.10">
    <property type="entry name" value="Dihydrofolate Reductase, subunit A"/>
    <property type="match status" value="1"/>
</dbReference>
<reference evidence="2 3" key="1">
    <citation type="submission" date="2019-04" db="EMBL/GenBank/DDBJ databases">
        <authorList>
            <person name="Jiang L."/>
        </authorList>
    </citation>
    <scope>NUCLEOTIDE SEQUENCE [LARGE SCALE GENOMIC DNA]</scope>
    <source>
        <strain evidence="2 3">YIM 131861</strain>
    </source>
</reference>
<accession>A0A4S4FVJ7</accession>
<feature type="domain" description="Bacterial bifunctional deaminase-reductase C-terminal" evidence="1">
    <location>
        <begin position="4"/>
        <end position="176"/>
    </location>
</feature>
<dbReference type="Pfam" id="PF01872">
    <property type="entry name" value="RibD_C"/>
    <property type="match status" value="1"/>
</dbReference>
<dbReference type="OrthoDB" id="7949219at2"/>
<name>A0A4S4FVJ7_9MICO</name>
<evidence type="ECO:0000313" key="2">
    <source>
        <dbReference type="EMBL" id="THG34929.1"/>
    </source>
</evidence>
<dbReference type="PANTHER" id="PTHR38011:SF11">
    <property type="entry name" value="2,5-DIAMINO-6-RIBOSYLAMINO-4(3H)-PYRIMIDINONE 5'-PHOSPHATE REDUCTASE"/>
    <property type="match status" value="1"/>
</dbReference>
<dbReference type="EMBL" id="SSSN01000003">
    <property type="protein sequence ID" value="THG34929.1"/>
    <property type="molecule type" value="Genomic_DNA"/>
</dbReference>
<evidence type="ECO:0000313" key="3">
    <source>
        <dbReference type="Proteomes" id="UP000307380"/>
    </source>
</evidence>
<dbReference type="PANTHER" id="PTHR38011">
    <property type="entry name" value="DIHYDROFOLATE REDUCTASE FAMILY PROTEIN (AFU_ORTHOLOGUE AFUA_8G06820)"/>
    <property type="match status" value="1"/>
</dbReference>
<organism evidence="2 3">
    <name type="scientific">Orlajensenia flava</name>
    <dbReference type="NCBI Taxonomy" id="2565934"/>
    <lineage>
        <taxon>Bacteria</taxon>
        <taxon>Bacillati</taxon>
        <taxon>Actinomycetota</taxon>
        <taxon>Actinomycetes</taxon>
        <taxon>Micrococcales</taxon>
        <taxon>Microbacteriaceae</taxon>
        <taxon>Orlajensenia</taxon>
    </lineage>
</organism>
<dbReference type="GO" id="GO:0008703">
    <property type="term" value="F:5-amino-6-(5-phosphoribosylamino)uracil reductase activity"/>
    <property type="evidence" value="ECO:0007669"/>
    <property type="project" value="InterPro"/>
</dbReference>
<dbReference type="InterPro" id="IPR002734">
    <property type="entry name" value="RibDG_C"/>
</dbReference>
<gene>
    <name evidence="2" type="ORF">E6C70_02265</name>
</gene>
<keyword evidence="3" id="KW-1185">Reference proteome</keyword>
<dbReference type="InterPro" id="IPR050765">
    <property type="entry name" value="Riboflavin_Biosynth_HTPR"/>
</dbReference>
<proteinExistence type="predicted"/>
<comment type="caution">
    <text evidence="2">The sequence shown here is derived from an EMBL/GenBank/DDBJ whole genome shotgun (WGS) entry which is preliminary data.</text>
</comment>
<dbReference type="SUPFAM" id="SSF53597">
    <property type="entry name" value="Dihydrofolate reductase-like"/>
    <property type="match status" value="1"/>
</dbReference>